<proteinExistence type="predicted"/>
<sequence length="224" mass="24840">MQQAGSASWQFTEGIEEMPLVALFVRDYVGLPIMERPDAPPRLDDGSLHDHRDLVGFGQHDAAGAAWTDWWLRIVSVIVRQWQHKPTSMDQQVLLQRLAEHQAVFDPPAFDSLVGSPALREAARATFENAIRWAGTRRSALQMPPDGRPGQFDYDTVRAMAEQVARQHQVNPGAVHGCAVVLPVRTTWWTHFAPGAVLCSIDAARDRGIARTVLADAFESGLSR</sequence>
<name>A0A917W4E0_9ACTN</name>
<dbReference type="EMBL" id="BMMZ01000005">
    <property type="protein sequence ID" value="GGL66030.1"/>
    <property type="molecule type" value="Genomic_DNA"/>
</dbReference>
<reference evidence="1" key="1">
    <citation type="journal article" date="2014" name="Int. J. Syst. Evol. Microbiol.">
        <title>Complete genome sequence of Corynebacterium casei LMG S-19264T (=DSM 44701T), isolated from a smear-ripened cheese.</title>
        <authorList>
            <consortium name="US DOE Joint Genome Institute (JGI-PGF)"/>
            <person name="Walter F."/>
            <person name="Albersmeier A."/>
            <person name="Kalinowski J."/>
            <person name="Ruckert C."/>
        </authorList>
    </citation>
    <scope>NUCLEOTIDE SEQUENCE</scope>
    <source>
        <strain evidence="1">CGMCC 4.7306</strain>
    </source>
</reference>
<dbReference type="RefSeq" id="WP_188895720.1">
    <property type="nucleotide sequence ID" value="NZ_BMMZ01000005.1"/>
</dbReference>
<comment type="caution">
    <text evidence="1">The sequence shown here is derived from an EMBL/GenBank/DDBJ whole genome shotgun (WGS) entry which is preliminary data.</text>
</comment>
<evidence type="ECO:0000313" key="1">
    <source>
        <dbReference type="EMBL" id="GGL66030.1"/>
    </source>
</evidence>
<evidence type="ECO:0000313" key="2">
    <source>
        <dbReference type="Proteomes" id="UP000613840"/>
    </source>
</evidence>
<organism evidence="1 2">
    <name type="scientific">Microlunatus endophyticus</name>
    <dbReference type="NCBI Taxonomy" id="1716077"/>
    <lineage>
        <taxon>Bacteria</taxon>
        <taxon>Bacillati</taxon>
        <taxon>Actinomycetota</taxon>
        <taxon>Actinomycetes</taxon>
        <taxon>Propionibacteriales</taxon>
        <taxon>Propionibacteriaceae</taxon>
        <taxon>Microlunatus</taxon>
    </lineage>
</organism>
<dbReference type="Proteomes" id="UP000613840">
    <property type="component" value="Unassembled WGS sequence"/>
</dbReference>
<reference evidence="1" key="2">
    <citation type="submission" date="2020-09" db="EMBL/GenBank/DDBJ databases">
        <authorList>
            <person name="Sun Q."/>
            <person name="Zhou Y."/>
        </authorList>
    </citation>
    <scope>NUCLEOTIDE SEQUENCE</scope>
    <source>
        <strain evidence="1">CGMCC 4.7306</strain>
    </source>
</reference>
<dbReference type="AlphaFoldDB" id="A0A917W4E0"/>
<protein>
    <submittedName>
        <fullName evidence="1">Uncharacterized protein</fullName>
    </submittedName>
</protein>
<accession>A0A917W4E0</accession>
<gene>
    <name evidence="1" type="ORF">GCM10011575_25620</name>
</gene>
<keyword evidence="2" id="KW-1185">Reference proteome</keyword>